<gene>
    <name evidence="1" type="ORF">GCM10011378_40190</name>
</gene>
<sequence>MQENAFGTRFKSVNVPAYTRYASLRSKAESNANKHILSPIAQSYTYKLDANDTPQELLGGSVQTWSNTWTRRVENNGLYTSIAAVTPIWRPQASYAWRAPLVRPTGGTAVGSFTDYNWATGASQHPAWQKLAEIGQVNEYSAGLETRAPLSDATAVVKYGYNNSQVLCRAQNARYGEIAYSGAEDARPNTTFFGGEVGGAALASIDVSHTGQFSVKVNSANPKGFSFNTPISTNEGAKPGRAYQASVWVYSPTTVSPDGRLVATLVDGSATTTLASTSLTTATPVLRAGAWCLLQSTFNVPASAVGKRLEVNCQTTGGTVYFDDFRVAPLTASLEAFVYDSQTWNPTFQLDSKNFYTQFEYNERGQMYKTYVETLSPTAPRRLLTENTSNYARDRKFTISASVTAGSGSVTPTGTTTLYVGDDLLLEGATPSCSWALSASFQVDNVTYWNNATLSDGTQFHVVNNNVAVSNVKGNHSVQVSFIDYGYPAQGTWMEQNCETNSAGCYTGNTIWVQADGCGGYMNREVRPASDRSQCVNPPGNNCEVIVQE</sequence>
<dbReference type="Gene3D" id="2.60.120.260">
    <property type="entry name" value="Galactose-binding domain-like"/>
    <property type="match status" value="1"/>
</dbReference>
<reference evidence="2" key="1">
    <citation type="journal article" date="2019" name="Int. J. Syst. Evol. Microbiol.">
        <title>The Global Catalogue of Microorganisms (GCM) 10K type strain sequencing project: providing services to taxonomists for standard genome sequencing and annotation.</title>
        <authorList>
            <consortium name="The Broad Institute Genomics Platform"/>
            <consortium name="The Broad Institute Genome Sequencing Center for Infectious Disease"/>
            <person name="Wu L."/>
            <person name="Ma J."/>
        </authorList>
    </citation>
    <scope>NUCLEOTIDE SEQUENCE [LARGE SCALE GENOMIC DNA]</scope>
    <source>
        <strain evidence="2">CGMCC 1.12990</strain>
    </source>
</reference>
<keyword evidence="2" id="KW-1185">Reference proteome</keyword>
<organism evidence="1 2">
    <name type="scientific">Hymenobacter glacieicola</name>
    <dbReference type="NCBI Taxonomy" id="1562124"/>
    <lineage>
        <taxon>Bacteria</taxon>
        <taxon>Pseudomonadati</taxon>
        <taxon>Bacteroidota</taxon>
        <taxon>Cytophagia</taxon>
        <taxon>Cytophagales</taxon>
        <taxon>Hymenobacteraceae</taxon>
        <taxon>Hymenobacter</taxon>
    </lineage>
</organism>
<dbReference type="EMBL" id="BMGS01000015">
    <property type="protein sequence ID" value="GGG60172.1"/>
    <property type="molecule type" value="Genomic_DNA"/>
</dbReference>
<evidence type="ECO:0008006" key="3">
    <source>
        <dbReference type="Google" id="ProtNLM"/>
    </source>
</evidence>
<accession>A0ABQ1X5T8</accession>
<proteinExistence type="predicted"/>
<dbReference type="InterPro" id="IPR008979">
    <property type="entry name" value="Galactose-bd-like_sf"/>
</dbReference>
<comment type="caution">
    <text evidence="1">The sequence shown here is derived from an EMBL/GenBank/DDBJ whole genome shotgun (WGS) entry which is preliminary data.</text>
</comment>
<evidence type="ECO:0000313" key="2">
    <source>
        <dbReference type="Proteomes" id="UP000601361"/>
    </source>
</evidence>
<dbReference type="Proteomes" id="UP000601361">
    <property type="component" value="Unassembled WGS sequence"/>
</dbReference>
<name>A0ABQ1X5T8_9BACT</name>
<dbReference type="SUPFAM" id="SSF49785">
    <property type="entry name" value="Galactose-binding domain-like"/>
    <property type="match status" value="1"/>
</dbReference>
<protein>
    <recommendedName>
        <fullName evidence="3">CBM-cenC domain-containing protein</fullName>
    </recommendedName>
</protein>
<dbReference type="RefSeq" id="WP_188559653.1">
    <property type="nucleotide sequence ID" value="NZ_BMGS01000015.1"/>
</dbReference>
<evidence type="ECO:0000313" key="1">
    <source>
        <dbReference type="EMBL" id="GGG60172.1"/>
    </source>
</evidence>